<evidence type="ECO:0000313" key="1">
    <source>
        <dbReference type="EMBL" id="MFB9577615.1"/>
    </source>
</evidence>
<comment type="caution">
    <text evidence="1">The sequence shown here is derived from an EMBL/GenBank/DDBJ whole genome shotgun (WGS) entry which is preliminary data.</text>
</comment>
<organism evidence="1 2">
    <name type="scientific">Streptomyces yanii</name>
    <dbReference type="NCBI Taxonomy" id="78510"/>
    <lineage>
        <taxon>Bacteria</taxon>
        <taxon>Bacillati</taxon>
        <taxon>Actinomycetota</taxon>
        <taxon>Actinomycetes</taxon>
        <taxon>Kitasatosporales</taxon>
        <taxon>Streptomycetaceae</taxon>
        <taxon>Streptomyces</taxon>
    </lineage>
</organism>
<gene>
    <name evidence="1" type="ORF">ACFFTL_36400</name>
</gene>
<name>A0ABV5RID3_9ACTN</name>
<keyword evidence="2" id="KW-1185">Reference proteome</keyword>
<evidence type="ECO:0000313" key="2">
    <source>
        <dbReference type="Proteomes" id="UP001589710"/>
    </source>
</evidence>
<dbReference type="EMBL" id="JBHMCG010000150">
    <property type="protein sequence ID" value="MFB9577615.1"/>
    <property type="molecule type" value="Genomic_DNA"/>
</dbReference>
<protein>
    <submittedName>
        <fullName evidence="1">Uncharacterized protein</fullName>
    </submittedName>
</protein>
<sequence length="104" mass="11469">MNGRTGGRLLTPVDRDASVRAQRFRTLGLGERAGGSFHSFDAFADKVAEIADVPFSMVNFIDGNRQFFTVPRPWGRAGLDTIKSLAQELIGHIHRREDNGTIAL</sequence>
<dbReference type="Proteomes" id="UP001589710">
    <property type="component" value="Unassembled WGS sequence"/>
</dbReference>
<reference evidence="1 2" key="1">
    <citation type="submission" date="2024-09" db="EMBL/GenBank/DDBJ databases">
        <authorList>
            <person name="Sun Q."/>
            <person name="Mori K."/>
        </authorList>
    </citation>
    <scope>NUCLEOTIDE SEQUENCE [LARGE SCALE GENOMIC DNA]</scope>
    <source>
        <strain evidence="1 2">JCM 3331</strain>
    </source>
</reference>
<proteinExistence type="predicted"/>
<dbReference type="RefSeq" id="WP_345516416.1">
    <property type="nucleotide sequence ID" value="NZ_BAAAXD010000037.1"/>
</dbReference>
<accession>A0ABV5RID3</accession>